<sequence length="388" mass="44102">MAIFSLDELKNLVQNPQYPCVSLYLPMEKLGGETRQNPIRFKNLIREAENRLDDIGLRHAETVNLLKPAMELDNTDFWEIQNQGLVIFISPNLFRYYCLPISFPKLVVVGKNFHIKSLLNLINNDGQFYILALSQKNVQFYSGTRYQVHEVEVENMPRNLAETLLEDEFQKGVQHRVGIARGATSAAQQPGSVHGQGSPDREKHEEDILQFCYAVDSALHEKLRGEKAPLILAGVEYLLPIYRQANTYQYLVETGITGNVELLKTPELNQAAWEIVAPLFQQEYEDIMAVYLQLAGEESNKIANDIKAIVPAAYYQRVDTLFVPEKEYIWGKFDLPTATVELHPEPAPDDEDMLDFAVIHTMLNGGRVYSLEPEAMPRGVKVAAICRY</sequence>
<protein>
    <submittedName>
        <fullName evidence="1">Uncharacterized protein</fullName>
    </submittedName>
</protein>
<gene>
    <name evidence="1" type="ORF">NIES806_24210</name>
</gene>
<reference evidence="1 2" key="1">
    <citation type="submission" date="2017-06" db="EMBL/GenBank/DDBJ databases">
        <title>Genome sequencing of cyanobaciteial culture collection at National Institute for Environmental Studies (NIES).</title>
        <authorList>
            <person name="Hirose Y."/>
            <person name="Shimura Y."/>
            <person name="Fujisawa T."/>
            <person name="Nakamura Y."/>
            <person name="Kawachi M."/>
        </authorList>
    </citation>
    <scope>NUCLEOTIDE SEQUENCE [LARGE SCALE GENOMIC DNA]</scope>
    <source>
        <strain evidence="1 2">NIES-806</strain>
    </source>
</reference>
<proteinExistence type="predicted"/>
<dbReference type="EMBL" id="AP018316">
    <property type="protein sequence ID" value="BAZ86210.1"/>
    <property type="molecule type" value="Genomic_DNA"/>
</dbReference>
<dbReference type="KEGG" id="dcm:NIES806_24210"/>
<dbReference type="Proteomes" id="UP000218702">
    <property type="component" value="Chromosome"/>
</dbReference>
<dbReference type="InterPro" id="IPR040837">
    <property type="entry name" value="Bact_RF_family7"/>
</dbReference>
<dbReference type="Pfam" id="PF18849">
    <property type="entry name" value="baeRF_family7"/>
    <property type="match status" value="1"/>
</dbReference>
<dbReference type="RefSeq" id="WP_096671483.1">
    <property type="nucleotide sequence ID" value="NZ_AP018316.1"/>
</dbReference>
<organism evidence="1 2">
    <name type="scientific">Dolichospermum compactum NIES-806</name>
    <dbReference type="NCBI Taxonomy" id="1973481"/>
    <lineage>
        <taxon>Bacteria</taxon>
        <taxon>Bacillati</taxon>
        <taxon>Cyanobacteriota</taxon>
        <taxon>Cyanophyceae</taxon>
        <taxon>Nostocales</taxon>
        <taxon>Aphanizomenonaceae</taxon>
        <taxon>Dolichospermum</taxon>
        <taxon>Dolichospermum compactum</taxon>
    </lineage>
</organism>
<evidence type="ECO:0000313" key="1">
    <source>
        <dbReference type="EMBL" id="BAZ86210.1"/>
    </source>
</evidence>
<accession>A0A1Z4V3V1</accession>
<dbReference type="AlphaFoldDB" id="A0A1Z4V3V1"/>
<dbReference type="OrthoDB" id="4393931at2"/>
<keyword evidence="2" id="KW-1185">Reference proteome</keyword>
<name>A0A1Z4V3V1_9CYAN</name>
<evidence type="ECO:0000313" key="2">
    <source>
        <dbReference type="Proteomes" id="UP000218702"/>
    </source>
</evidence>